<dbReference type="SUPFAM" id="SSF53098">
    <property type="entry name" value="Ribonuclease H-like"/>
    <property type="match status" value="1"/>
</dbReference>
<protein>
    <submittedName>
        <fullName evidence="3">Zinc finger MYM-type protein 1-like</fullName>
    </submittedName>
</protein>
<gene>
    <name evidence="3" type="ORF">FWK35_00037806</name>
</gene>
<dbReference type="GO" id="GO:0046983">
    <property type="term" value="F:protein dimerization activity"/>
    <property type="evidence" value="ECO:0007669"/>
    <property type="project" value="InterPro"/>
</dbReference>
<sequence>MDSSIHKNSVINLISNRFTSYTYEQKLEIKQLGRPTPDLKGLINKAKKGKNEYIRHFNTDYYAKHKWLCGCDIKLAVYCFPCLCFGGDISWTKTGVTHLGHLSEKIKKHENSFKHLQNEANLKKKILNCIKFCGQHNLPLRGHNEKINSNNKGVFLGVIELCKDLDVSLRSHFEDSKVFKGTSKTIQNDLLDCILLVARKQILLEIETAQFVSIIVDETTDISNMFQLVIVFRYELKGQPVERFWGFLNPDGHNAESLTSTILSEINPILKNTPNKLIAQSYDGAAVMSGQKSGVNVRVKELYPYAYYIHCYAHQLNLIMTQSISQNKEVRIFFSNLSEIPVFFSNSPQRVAVLDKLVDVRLPRAVQTRWNFNIRTVNTVYEYRNEIMECMDKIIESSQQTLTINQAGSIKRLLSDSIFIFWLSIFHKIMPHVDFLYNNVQAVNTDPVQINSSVEKFKNEISKIRNNVTDIIESVSNMPNINIKKSRLESHETMNISRKNTVLEVCDTIIVKAKDRLEFTKHLTAANLFKAEKYLEYSKTFPFQYFQCTTECYPFFDIERLKTELEVMYFRDDFRTLNGVIPTLKYIITNDMNETFREVLTLLKILITIPMTSSEAERCFSTLKRIKTCLRSTMGEERLNALTMINIENEMISNDANFNKKVIDMFSETKDRRLDF</sequence>
<keyword evidence="4" id="KW-1185">Reference proteome</keyword>
<dbReference type="AlphaFoldDB" id="A0A6G0VQT6"/>
<dbReference type="InterPro" id="IPR012337">
    <property type="entry name" value="RNaseH-like_sf"/>
</dbReference>
<evidence type="ECO:0000259" key="1">
    <source>
        <dbReference type="Pfam" id="PF05699"/>
    </source>
</evidence>
<dbReference type="InterPro" id="IPR008906">
    <property type="entry name" value="HATC_C_dom"/>
</dbReference>
<dbReference type="InterPro" id="IPR025398">
    <property type="entry name" value="DUF4371"/>
</dbReference>
<dbReference type="PANTHER" id="PTHR45749:SF21">
    <property type="entry name" value="DUF4371 DOMAIN-CONTAINING PROTEIN"/>
    <property type="match status" value="1"/>
</dbReference>
<dbReference type="Proteomes" id="UP000478052">
    <property type="component" value="Unassembled WGS sequence"/>
</dbReference>
<feature type="non-terminal residue" evidence="3">
    <location>
        <position position="676"/>
    </location>
</feature>
<dbReference type="Pfam" id="PF05699">
    <property type="entry name" value="Dimer_Tnp_hAT"/>
    <property type="match status" value="1"/>
</dbReference>
<evidence type="ECO:0000259" key="2">
    <source>
        <dbReference type="Pfam" id="PF14291"/>
    </source>
</evidence>
<dbReference type="Pfam" id="PF14291">
    <property type="entry name" value="DUF4371"/>
    <property type="match status" value="1"/>
</dbReference>
<comment type="caution">
    <text evidence="3">The sequence shown here is derived from an EMBL/GenBank/DDBJ whole genome shotgun (WGS) entry which is preliminary data.</text>
</comment>
<accession>A0A6G0VQT6</accession>
<dbReference type="PANTHER" id="PTHR45749">
    <property type="match status" value="1"/>
</dbReference>
<organism evidence="3 4">
    <name type="scientific">Aphis craccivora</name>
    <name type="common">Cowpea aphid</name>
    <dbReference type="NCBI Taxonomy" id="307492"/>
    <lineage>
        <taxon>Eukaryota</taxon>
        <taxon>Metazoa</taxon>
        <taxon>Ecdysozoa</taxon>
        <taxon>Arthropoda</taxon>
        <taxon>Hexapoda</taxon>
        <taxon>Insecta</taxon>
        <taxon>Pterygota</taxon>
        <taxon>Neoptera</taxon>
        <taxon>Paraneoptera</taxon>
        <taxon>Hemiptera</taxon>
        <taxon>Sternorrhyncha</taxon>
        <taxon>Aphidomorpha</taxon>
        <taxon>Aphidoidea</taxon>
        <taxon>Aphididae</taxon>
        <taxon>Aphidini</taxon>
        <taxon>Aphis</taxon>
        <taxon>Aphis</taxon>
    </lineage>
</organism>
<feature type="domain" description="HAT C-terminal dimerisation" evidence="1">
    <location>
        <begin position="593"/>
        <end position="651"/>
    </location>
</feature>
<dbReference type="EMBL" id="VUJU01013063">
    <property type="protein sequence ID" value="KAF0706026.1"/>
    <property type="molecule type" value="Genomic_DNA"/>
</dbReference>
<reference evidence="3 4" key="1">
    <citation type="submission" date="2019-08" db="EMBL/GenBank/DDBJ databases">
        <title>Whole genome of Aphis craccivora.</title>
        <authorList>
            <person name="Voronova N.V."/>
            <person name="Shulinski R.S."/>
            <person name="Bandarenka Y.V."/>
            <person name="Zhorov D.G."/>
            <person name="Warner D."/>
        </authorList>
    </citation>
    <scope>NUCLEOTIDE SEQUENCE [LARGE SCALE GENOMIC DNA]</scope>
    <source>
        <strain evidence="3">180601</strain>
        <tissue evidence="3">Whole Body</tissue>
    </source>
</reference>
<proteinExistence type="predicted"/>
<name>A0A6G0VQT6_APHCR</name>
<dbReference type="OrthoDB" id="6609876at2759"/>
<evidence type="ECO:0000313" key="3">
    <source>
        <dbReference type="EMBL" id="KAF0706026.1"/>
    </source>
</evidence>
<evidence type="ECO:0000313" key="4">
    <source>
        <dbReference type="Proteomes" id="UP000478052"/>
    </source>
</evidence>
<feature type="domain" description="DUF4371" evidence="2">
    <location>
        <begin position="135"/>
        <end position="292"/>
    </location>
</feature>